<protein>
    <submittedName>
        <fullName evidence="4">BTB/POZ protein</fullName>
    </submittedName>
</protein>
<dbReference type="Pfam" id="PF00651">
    <property type="entry name" value="BTB"/>
    <property type="match status" value="1"/>
</dbReference>
<accession>A0A2Z6QCB9</accession>
<dbReference type="InterPro" id="IPR051481">
    <property type="entry name" value="BTB-POZ/Galectin-3-binding"/>
</dbReference>
<keyword evidence="5" id="KW-1185">Reference proteome</keyword>
<dbReference type="InterPro" id="IPR006571">
    <property type="entry name" value="TLDc_dom"/>
</dbReference>
<dbReference type="SUPFAM" id="SSF54695">
    <property type="entry name" value="POZ domain"/>
    <property type="match status" value="1"/>
</dbReference>
<evidence type="ECO:0000313" key="5">
    <source>
        <dbReference type="Proteomes" id="UP000247702"/>
    </source>
</evidence>
<dbReference type="Pfam" id="PF07534">
    <property type="entry name" value="TLD"/>
    <property type="match status" value="1"/>
</dbReference>
<reference evidence="4" key="2">
    <citation type="submission" date="2019-10" db="EMBL/GenBank/DDBJ databases">
        <title>Conservation and host-specific expression of non-tandemly repeated heterogenous ribosome RNA gene in arbuscular mycorrhizal fungi.</title>
        <authorList>
            <person name="Maeda T."/>
            <person name="Kobayashi Y."/>
            <person name="Nakagawa T."/>
            <person name="Ezawa T."/>
            <person name="Yamaguchi K."/>
            <person name="Bino T."/>
            <person name="Nishimoto Y."/>
            <person name="Shigenobu S."/>
            <person name="Kawaguchi M."/>
        </authorList>
    </citation>
    <scope>NUCLEOTIDE SEQUENCE</scope>
    <source>
        <strain evidence="4">HR1</strain>
    </source>
</reference>
<dbReference type="PROSITE" id="PS50097">
    <property type="entry name" value="BTB"/>
    <property type="match status" value="1"/>
</dbReference>
<dbReference type="Proteomes" id="UP000247702">
    <property type="component" value="Unassembled WGS sequence"/>
</dbReference>
<name>A0A2Z6QCB9_9GLOM</name>
<reference evidence="3 5" key="1">
    <citation type="submission" date="2017-11" db="EMBL/GenBank/DDBJ databases">
        <title>The genome of Rhizophagus clarus HR1 reveals common genetic basis of auxotrophy among arbuscular mycorrhizal fungi.</title>
        <authorList>
            <person name="Kobayashi Y."/>
        </authorList>
    </citation>
    <scope>NUCLEOTIDE SEQUENCE [LARGE SCALE GENOMIC DNA]</scope>
    <source>
        <strain evidence="3 5">HR1</strain>
    </source>
</reference>
<dbReference type="PANTHER" id="PTHR24410">
    <property type="entry name" value="HL07962P-RELATED"/>
    <property type="match status" value="1"/>
</dbReference>
<evidence type="ECO:0000259" key="1">
    <source>
        <dbReference type="PROSITE" id="PS50097"/>
    </source>
</evidence>
<dbReference type="CDD" id="cd18186">
    <property type="entry name" value="BTB_POZ_ZBTB_KLHL-like"/>
    <property type="match status" value="1"/>
</dbReference>
<dbReference type="InterPro" id="IPR000210">
    <property type="entry name" value="BTB/POZ_dom"/>
</dbReference>
<evidence type="ECO:0000313" key="4">
    <source>
        <dbReference type="EMBL" id="GES81814.1"/>
    </source>
</evidence>
<sequence>MAYEFFPELSQNFSQLLDDVYDCDVSIHVGESSNTKVFCAHSNILGARSPYFKNALSQISVIKKNDIYIFTKPHISPIIFEIIIRYMYTGILDLREYVASDILELLVVSNELLIGELITYVQKYLVENQAEWLQNNFVKIVHIAFQFESYKHLQDYCLESICEDPEPYINSPTLEKNILLGLLKRDDLPIDEIELWNYLIKWGIAQNSELNGKSFANLNCWDKRDFLILKNILDPFISHIRYFNISSEEFHSKIWPFRTVLPETLFEDIMSYYFADNQPENKLFPRNVKLPVDSIIIKSRHAAILTNWIQRQDIHERIPENNYNFNLIYRGSRDGFDNTTIRSKCNRQGACIVVIKIKENGTIIGGYNPLGWNHVRLCNNCGELCSYCRGYCNYCDGNCNGGYCDECGNICNKCIKQSGYCNNCGWRPYNNYNDNDIDCNDDYPPETMECFIFSLYNGKDLEKVKVSRVISNHCAIYESNIALNFGDGDLVINGNSGTCNHSNYESKILDINNFSIEEIEIFRFYQS</sequence>
<dbReference type="SMART" id="SM00225">
    <property type="entry name" value="BTB"/>
    <property type="match status" value="1"/>
</dbReference>
<comment type="caution">
    <text evidence="3">The sequence shown here is derived from an EMBL/GenBank/DDBJ whole genome shotgun (WGS) entry which is preliminary data.</text>
</comment>
<dbReference type="Proteomes" id="UP000615446">
    <property type="component" value="Unassembled WGS sequence"/>
</dbReference>
<dbReference type="EMBL" id="BLAL01000058">
    <property type="protein sequence ID" value="GES81814.1"/>
    <property type="molecule type" value="Genomic_DNA"/>
</dbReference>
<evidence type="ECO:0000259" key="2">
    <source>
        <dbReference type="PROSITE" id="PS51886"/>
    </source>
</evidence>
<dbReference type="PROSITE" id="PS51886">
    <property type="entry name" value="TLDC"/>
    <property type="match status" value="1"/>
</dbReference>
<dbReference type="Gene3D" id="3.30.710.10">
    <property type="entry name" value="Potassium Channel Kv1.1, Chain A"/>
    <property type="match status" value="1"/>
</dbReference>
<feature type="domain" description="TLDc" evidence="2">
    <location>
        <begin position="295"/>
        <end position="525"/>
    </location>
</feature>
<dbReference type="AlphaFoldDB" id="A0A2Z6QCB9"/>
<proteinExistence type="predicted"/>
<dbReference type="OrthoDB" id="298084at2759"/>
<evidence type="ECO:0000313" key="3">
    <source>
        <dbReference type="EMBL" id="GBB83319.1"/>
    </source>
</evidence>
<feature type="domain" description="BTB" evidence="1">
    <location>
        <begin position="23"/>
        <end position="96"/>
    </location>
</feature>
<dbReference type="PANTHER" id="PTHR24410:SF23">
    <property type="entry name" value="BTB DOMAIN-CONTAINING PROTEIN-RELATED"/>
    <property type="match status" value="1"/>
</dbReference>
<gene>
    <name evidence="4" type="ORF">RCL2_000905500</name>
    <name evidence="3" type="ORF">RclHR1_10050002</name>
</gene>
<dbReference type="InterPro" id="IPR011333">
    <property type="entry name" value="SKP1/BTB/POZ_sf"/>
</dbReference>
<dbReference type="EMBL" id="BEXD01000009">
    <property type="protein sequence ID" value="GBB83319.1"/>
    <property type="molecule type" value="Genomic_DNA"/>
</dbReference>
<organism evidence="3 5">
    <name type="scientific">Rhizophagus clarus</name>
    <dbReference type="NCBI Taxonomy" id="94130"/>
    <lineage>
        <taxon>Eukaryota</taxon>
        <taxon>Fungi</taxon>
        <taxon>Fungi incertae sedis</taxon>
        <taxon>Mucoromycota</taxon>
        <taxon>Glomeromycotina</taxon>
        <taxon>Glomeromycetes</taxon>
        <taxon>Glomerales</taxon>
        <taxon>Glomeraceae</taxon>
        <taxon>Rhizophagus</taxon>
    </lineage>
</organism>